<accession>A0A549TGN4</accession>
<dbReference type="InterPro" id="IPR040442">
    <property type="entry name" value="Pyrv_kinase-like_dom_sf"/>
</dbReference>
<dbReference type="InterPro" id="IPR015813">
    <property type="entry name" value="Pyrv/PenolPyrv_kinase-like_dom"/>
</dbReference>
<organism evidence="1 2">
    <name type="scientific">Rhizobium straminoryzae</name>
    <dbReference type="NCBI Taxonomy" id="1387186"/>
    <lineage>
        <taxon>Bacteria</taxon>
        <taxon>Pseudomonadati</taxon>
        <taxon>Pseudomonadota</taxon>
        <taxon>Alphaproteobacteria</taxon>
        <taxon>Hyphomicrobiales</taxon>
        <taxon>Rhizobiaceae</taxon>
        <taxon>Rhizobium/Agrobacterium group</taxon>
        <taxon>Rhizobium</taxon>
    </lineage>
</organism>
<dbReference type="Gene3D" id="3.20.20.60">
    <property type="entry name" value="Phosphoenolpyruvate-binding domains"/>
    <property type="match status" value="1"/>
</dbReference>
<comment type="caution">
    <text evidence="1">The sequence shown here is derived from an EMBL/GenBank/DDBJ whole genome shotgun (WGS) entry which is preliminary data.</text>
</comment>
<dbReference type="SUPFAM" id="SSF51621">
    <property type="entry name" value="Phosphoenolpyruvate/pyruvate domain"/>
    <property type="match status" value="1"/>
</dbReference>
<protein>
    <submittedName>
        <fullName evidence="1">Uncharacterized protein</fullName>
    </submittedName>
</protein>
<reference evidence="1 2" key="1">
    <citation type="submission" date="2019-07" db="EMBL/GenBank/DDBJ databases">
        <title>Ln-dependent methylotrophs.</title>
        <authorList>
            <person name="Tani A."/>
        </authorList>
    </citation>
    <scope>NUCLEOTIDE SEQUENCE [LARGE SCALE GENOMIC DNA]</scope>
    <source>
        <strain evidence="1 2">SM12</strain>
    </source>
</reference>
<dbReference type="GO" id="GO:0003824">
    <property type="term" value="F:catalytic activity"/>
    <property type="evidence" value="ECO:0007669"/>
    <property type="project" value="InterPro"/>
</dbReference>
<keyword evidence="2" id="KW-1185">Reference proteome</keyword>
<evidence type="ECO:0000313" key="2">
    <source>
        <dbReference type="Proteomes" id="UP000316801"/>
    </source>
</evidence>
<dbReference type="Proteomes" id="UP000316801">
    <property type="component" value="Unassembled WGS sequence"/>
</dbReference>
<gene>
    <name evidence="1" type="ORF">FNA46_03440</name>
</gene>
<dbReference type="RefSeq" id="WP_142880938.1">
    <property type="nucleotide sequence ID" value="NZ_VJMG01000008.1"/>
</dbReference>
<sequence length="238" mass="25141">MVYVPFTIFVRNQGLPLPDITTASTSPSPFSCWLRLAPMDEHTAAPPARAQAPFIAVDLPPLNDPDFEVALYIAVRNRPQAVILRSVLCGADIQNLAVALSVAELDAGLPEGQIAILAQTADTAAGAAFPPDLRHLTPRLRGLIWDEACLRQNLSLSPASDSNGQDLTMLARTQLLLSARAAGLMALSTLPEDVEFGADAVTLLPQSQKAMQLGFDGVIVGSRSAKAIRTIPGPSATV</sequence>
<name>A0A549TGN4_9HYPH</name>
<dbReference type="AlphaFoldDB" id="A0A549TGN4"/>
<evidence type="ECO:0000313" key="1">
    <source>
        <dbReference type="EMBL" id="TRL41932.1"/>
    </source>
</evidence>
<proteinExistence type="predicted"/>
<dbReference type="EMBL" id="VJMG01000008">
    <property type="protein sequence ID" value="TRL41932.1"/>
    <property type="molecule type" value="Genomic_DNA"/>
</dbReference>